<keyword evidence="3" id="KW-0804">Transcription</keyword>
<dbReference type="GO" id="GO:0045892">
    <property type="term" value="P:negative regulation of DNA-templated transcription"/>
    <property type="evidence" value="ECO:0007669"/>
    <property type="project" value="InterPro"/>
</dbReference>
<accession>A0A6J7H2U9</accession>
<dbReference type="Gene3D" id="1.10.357.10">
    <property type="entry name" value="Tetracycline Repressor, domain 2"/>
    <property type="match status" value="1"/>
</dbReference>
<dbReference type="EMBL" id="CAFBMH010000051">
    <property type="protein sequence ID" value="CAB4910955.1"/>
    <property type="molecule type" value="Genomic_DNA"/>
</dbReference>
<proteinExistence type="predicted"/>
<dbReference type="PANTHER" id="PTHR30055">
    <property type="entry name" value="HTH-TYPE TRANSCRIPTIONAL REGULATOR RUTR"/>
    <property type="match status" value="1"/>
</dbReference>
<evidence type="ECO:0000313" key="7">
    <source>
        <dbReference type="EMBL" id="CAB4910955.1"/>
    </source>
</evidence>
<keyword evidence="2" id="KW-0238">DNA-binding</keyword>
<name>A0A6J7H2U9_9ZZZZ</name>
<protein>
    <submittedName>
        <fullName evidence="7">Unannotated protein</fullName>
    </submittedName>
</protein>
<evidence type="ECO:0000256" key="1">
    <source>
        <dbReference type="ARBA" id="ARBA00023015"/>
    </source>
</evidence>
<evidence type="ECO:0000256" key="2">
    <source>
        <dbReference type="ARBA" id="ARBA00023125"/>
    </source>
</evidence>
<keyword evidence="1" id="KW-0805">Transcription regulation</keyword>
<dbReference type="EMBL" id="CAEZYR010000224">
    <property type="protein sequence ID" value="CAB4775508.1"/>
    <property type="molecule type" value="Genomic_DNA"/>
</dbReference>
<dbReference type="PRINTS" id="PR00400">
    <property type="entry name" value="TETREPRESSOR"/>
</dbReference>
<organism evidence="7">
    <name type="scientific">freshwater metagenome</name>
    <dbReference type="NCBI Taxonomy" id="449393"/>
    <lineage>
        <taxon>unclassified sequences</taxon>
        <taxon>metagenomes</taxon>
        <taxon>ecological metagenomes</taxon>
    </lineage>
</organism>
<dbReference type="SUPFAM" id="SSF48498">
    <property type="entry name" value="Tetracyclin repressor-like, C-terminal domain"/>
    <property type="match status" value="1"/>
</dbReference>
<evidence type="ECO:0000313" key="8">
    <source>
        <dbReference type="EMBL" id="CAB4991851.1"/>
    </source>
</evidence>
<dbReference type="Pfam" id="PF00440">
    <property type="entry name" value="TetR_N"/>
    <property type="match status" value="1"/>
</dbReference>
<feature type="domain" description="HTH tetR-type" evidence="4">
    <location>
        <begin position="19"/>
        <end position="79"/>
    </location>
</feature>
<gene>
    <name evidence="5" type="ORF">UFOPK2754_03341</name>
    <name evidence="6" type="ORF">UFOPK3139_00764</name>
    <name evidence="7" type="ORF">UFOPK3543_01502</name>
    <name evidence="8" type="ORF">UFOPK3967_01056</name>
</gene>
<evidence type="ECO:0000313" key="5">
    <source>
        <dbReference type="EMBL" id="CAB4775508.1"/>
    </source>
</evidence>
<dbReference type="EMBL" id="CAFABA010000021">
    <property type="protein sequence ID" value="CAB4821985.1"/>
    <property type="molecule type" value="Genomic_DNA"/>
</dbReference>
<reference evidence="7" key="1">
    <citation type="submission" date="2020-05" db="EMBL/GenBank/DDBJ databases">
        <authorList>
            <person name="Chiriac C."/>
            <person name="Salcher M."/>
            <person name="Ghai R."/>
            <person name="Kavagutti S V."/>
        </authorList>
    </citation>
    <scope>NUCLEOTIDE SEQUENCE</scope>
</reference>
<dbReference type="InterPro" id="IPR009057">
    <property type="entry name" value="Homeodomain-like_sf"/>
</dbReference>
<dbReference type="GO" id="GO:0003700">
    <property type="term" value="F:DNA-binding transcription factor activity"/>
    <property type="evidence" value="ECO:0007669"/>
    <property type="project" value="TreeGrafter"/>
</dbReference>
<dbReference type="SUPFAM" id="SSF46689">
    <property type="entry name" value="Homeodomain-like"/>
    <property type="match status" value="1"/>
</dbReference>
<evidence type="ECO:0000313" key="6">
    <source>
        <dbReference type="EMBL" id="CAB4821985.1"/>
    </source>
</evidence>
<dbReference type="GO" id="GO:0046677">
    <property type="term" value="P:response to antibiotic"/>
    <property type="evidence" value="ECO:0007669"/>
    <property type="project" value="InterPro"/>
</dbReference>
<dbReference type="PANTHER" id="PTHR30055:SF234">
    <property type="entry name" value="HTH-TYPE TRANSCRIPTIONAL REGULATOR BETI"/>
    <property type="match status" value="1"/>
</dbReference>
<dbReference type="InterPro" id="IPR003012">
    <property type="entry name" value="Tet_transcr_reg_TetR"/>
</dbReference>
<dbReference type="InterPro" id="IPR036271">
    <property type="entry name" value="Tet_transcr_reg_TetR-rel_C_sf"/>
</dbReference>
<evidence type="ECO:0000259" key="4">
    <source>
        <dbReference type="PROSITE" id="PS50977"/>
    </source>
</evidence>
<dbReference type="PROSITE" id="PS50977">
    <property type="entry name" value="HTH_TETR_2"/>
    <property type="match status" value="1"/>
</dbReference>
<dbReference type="InterPro" id="IPR001647">
    <property type="entry name" value="HTH_TetR"/>
</dbReference>
<evidence type="ECO:0000256" key="3">
    <source>
        <dbReference type="ARBA" id="ARBA00023163"/>
    </source>
</evidence>
<dbReference type="AlphaFoldDB" id="A0A6J7H2U9"/>
<dbReference type="InterPro" id="IPR050109">
    <property type="entry name" value="HTH-type_TetR-like_transc_reg"/>
</dbReference>
<sequence>MINPTAPRGRPAARRAPAAMSFDRIVETARELVRTGGADALSMRKLSAELGVAPTAIYWHVGDREKLLNAVLDAELAELPEVRANGTTPNARLRSVARAIRRQVQDAPHVQALAFVLDRSAAVSFPGQVALAREVTAAGLHGEEAANAARAILFLVGGFAMLEGNFRTRPPGQRTTQELWSEITAEDIDPILLAAMRRPADTDALFTYALDNLIESVLTRSRSR</sequence>
<dbReference type="GO" id="GO:0000976">
    <property type="term" value="F:transcription cis-regulatory region binding"/>
    <property type="evidence" value="ECO:0007669"/>
    <property type="project" value="TreeGrafter"/>
</dbReference>
<dbReference type="EMBL" id="CAFBOS010000051">
    <property type="protein sequence ID" value="CAB4991851.1"/>
    <property type="molecule type" value="Genomic_DNA"/>
</dbReference>